<dbReference type="InterPro" id="IPR036412">
    <property type="entry name" value="HAD-like_sf"/>
</dbReference>
<sequence>DGDIRSVVCTGDNALTAIGISKEVGIIDYNKPILLANINNNNQLTWIDVNNNNEIKKTIDDPVNGVHDDQQLVVTRSVWRYLINNKEQLDKYWYNIKVYARMKPSDKVSVIKSLQSRKLVVGMCGDGGNDCGALRAAHAAMALSEAEASMVSPFSSSRDSSSLITVVDLIRE</sequence>
<keyword evidence="8" id="KW-1185">Reference proteome</keyword>
<dbReference type="SUPFAM" id="SSF56784">
    <property type="entry name" value="HAD-like"/>
    <property type="match status" value="1"/>
</dbReference>
<evidence type="ECO:0008006" key="9">
    <source>
        <dbReference type="Google" id="ProtNLM"/>
    </source>
</evidence>
<evidence type="ECO:0000256" key="4">
    <source>
        <dbReference type="ARBA" id="ARBA00022840"/>
    </source>
</evidence>
<evidence type="ECO:0000256" key="3">
    <source>
        <dbReference type="ARBA" id="ARBA00022741"/>
    </source>
</evidence>
<comment type="caution">
    <text evidence="7">The sequence shown here is derived from an EMBL/GenBank/DDBJ whole genome shotgun (WGS) entry which is preliminary data.</text>
</comment>
<accession>A0A7J6KJ70</accession>
<feature type="non-terminal residue" evidence="7">
    <location>
        <position position="1"/>
    </location>
</feature>
<name>A0A7J6KJ70_PERCH</name>
<evidence type="ECO:0000256" key="5">
    <source>
        <dbReference type="ARBA" id="ARBA00022842"/>
    </source>
</evidence>
<dbReference type="GO" id="GO:0019829">
    <property type="term" value="F:ATPase-coupled monoatomic cation transmembrane transporter activity"/>
    <property type="evidence" value="ECO:0007669"/>
    <property type="project" value="TreeGrafter"/>
</dbReference>
<dbReference type="GO" id="GO:0140358">
    <property type="term" value="F:P-type transmembrane transporter activity"/>
    <property type="evidence" value="ECO:0007669"/>
    <property type="project" value="InterPro"/>
</dbReference>
<dbReference type="InterPro" id="IPR023214">
    <property type="entry name" value="HAD_sf"/>
</dbReference>
<dbReference type="InterPro" id="IPR006544">
    <property type="entry name" value="P-type_TPase_V"/>
</dbReference>
<dbReference type="GO" id="GO:0016020">
    <property type="term" value="C:membrane"/>
    <property type="evidence" value="ECO:0007669"/>
    <property type="project" value="UniProtKB-SubCell"/>
</dbReference>
<keyword evidence="2" id="KW-0479">Metal-binding</keyword>
<dbReference type="GO" id="GO:0005524">
    <property type="term" value="F:ATP binding"/>
    <property type="evidence" value="ECO:0007669"/>
    <property type="project" value="UniProtKB-KW"/>
</dbReference>
<evidence type="ECO:0000313" key="7">
    <source>
        <dbReference type="EMBL" id="KAF4646621.1"/>
    </source>
</evidence>
<keyword evidence="5" id="KW-0460">Magnesium</keyword>
<dbReference type="GO" id="GO:0046872">
    <property type="term" value="F:metal ion binding"/>
    <property type="evidence" value="ECO:0007669"/>
    <property type="project" value="UniProtKB-KW"/>
</dbReference>
<evidence type="ECO:0000313" key="8">
    <source>
        <dbReference type="Proteomes" id="UP000591131"/>
    </source>
</evidence>
<dbReference type="AlphaFoldDB" id="A0A7J6KJ70"/>
<dbReference type="OrthoDB" id="48943at2759"/>
<keyword evidence="3" id="KW-0547">Nucleotide-binding</keyword>
<dbReference type="EMBL" id="JAAPAO010003262">
    <property type="protein sequence ID" value="KAF4646621.1"/>
    <property type="molecule type" value="Genomic_DNA"/>
</dbReference>
<keyword evidence="6" id="KW-1278">Translocase</keyword>
<proteinExistence type="predicted"/>
<evidence type="ECO:0000256" key="6">
    <source>
        <dbReference type="ARBA" id="ARBA00022967"/>
    </source>
</evidence>
<keyword evidence="4" id="KW-0067">ATP-binding</keyword>
<evidence type="ECO:0000256" key="2">
    <source>
        <dbReference type="ARBA" id="ARBA00022723"/>
    </source>
</evidence>
<evidence type="ECO:0000256" key="1">
    <source>
        <dbReference type="ARBA" id="ARBA00004141"/>
    </source>
</evidence>
<gene>
    <name evidence="7" type="ORF">FOL47_005894</name>
</gene>
<dbReference type="Gene3D" id="3.40.50.1000">
    <property type="entry name" value="HAD superfamily/HAD-like"/>
    <property type="match status" value="1"/>
</dbReference>
<organism evidence="7 8">
    <name type="scientific">Perkinsus chesapeaki</name>
    <name type="common">Clam parasite</name>
    <name type="synonym">Perkinsus andrewsi</name>
    <dbReference type="NCBI Taxonomy" id="330153"/>
    <lineage>
        <taxon>Eukaryota</taxon>
        <taxon>Sar</taxon>
        <taxon>Alveolata</taxon>
        <taxon>Perkinsozoa</taxon>
        <taxon>Perkinsea</taxon>
        <taxon>Perkinsida</taxon>
        <taxon>Perkinsidae</taxon>
        <taxon>Perkinsus</taxon>
    </lineage>
</organism>
<reference evidence="7 8" key="1">
    <citation type="submission" date="2020-04" db="EMBL/GenBank/DDBJ databases">
        <title>Perkinsus chesapeaki whole genome sequence.</title>
        <authorList>
            <person name="Bogema D.R."/>
        </authorList>
    </citation>
    <scope>NUCLEOTIDE SEQUENCE [LARGE SCALE GENOMIC DNA]</scope>
    <source>
        <strain evidence="7">ATCC PRA-425</strain>
    </source>
</reference>
<protein>
    <recommendedName>
        <fullName evidence="9">Cation-transporting atpase</fullName>
    </recommendedName>
</protein>
<dbReference type="Proteomes" id="UP000591131">
    <property type="component" value="Unassembled WGS sequence"/>
</dbReference>
<dbReference type="PANTHER" id="PTHR45630">
    <property type="entry name" value="CATION-TRANSPORTING ATPASE-RELATED"/>
    <property type="match status" value="1"/>
</dbReference>
<comment type="subcellular location">
    <subcellularLocation>
        <location evidence="1">Membrane</location>
        <topology evidence="1">Multi-pass membrane protein</topology>
    </subcellularLocation>
</comment>
<dbReference type="PANTHER" id="PTHR45630:SF11">
    <property type="entry name" value="CATION-TRANSPORTING P-TYPE ATPASE N-TERMINAL DOMAIN-CONTAINING PROTEIN"/>
    <property type="match status" value="1"/>
</dbReference>
<feature type="non-terminal residue" evidence="7">
    <location>
        <position position="172"/>
    </location>
</feature>